<organism evidence="2 3">
    <name type="scientific">Leptospira alexanderi serovar Manhao 3 str. L 60</name>
    <dbReference type="NCBI Taxonomy" id="1049759"/>
    <lineage>
        <taxon>Bacteria</taxon>
        <taxon>Pseudomonadati</taxon>
        <taxon>Spirochaetota</taxon>
        <taxon>Spirochaetia</taxon>
        <taxon>Leptospirales</taxon>
        <taxon>Leptospiraceae</taxon>
        <taxon>Leptospira</taxon>
    </lineage>
</organism>
<evidence type="ECO:0000313" key="2">
    <source>
        <dbReference type="EMBL" id="EQA63251.1"/>
    </source>
</evidence>
<evidence type="ECO:0000256" key="1">
    <source>
        <dbReference type="SAM" id="Phobius"/>
    </source>
</evidence>
<feature type="transmembrane region" description="Helical" evidence="1">
    <location>
        <begin position="20"/>
        <end position="40"/>
    </location>
</feature>
<dbReference type="AlphaFoldDB" id="V6I0F6"/>
<dbReference type="EMBL" id="AHMT02000021">
    <property type="protein sequence ID" value="EQA63251.1"/>
    <property type="molecule type" value="Genomic_DNA"/>
</dbReference>
<dbReference type="Proteomes" id="UP000018747">
    <property type="component" value="Unassembled WGS sequence"/>
</dbReference>
<keyword evidence="3" id="KW-1185">Reference proteome</keyword>
<keyword evidence="1" id="KW-0812">Transmembrane</keyword>
<accession>V6I0F6</accession>
<protein>
    <submittedName>
        <fullName evidence="2">Uncharacterized protein</fullName>
    </submittedName>
</protein>
<name>V6I0F6_9LEPT</name>
<reference evidence="2" key="1">
    <citation type="submission" date="2013-05" db="EMBL/GenBank/DDBJ databases">
        <authorList>
            <person name="Harkins D.M."/>
            <person name="Durkin A.S."/>
            <person name="Brinkac L.M."/>
            <person name="Haft D.H."/>
            <person name="Selengut J.D."/>
            <person name="Sanka R."/>
            <person name="DePew J."/>
            <person name="Purushe J."/>
            <person name="Hartskeerl R.A."/>
            <person name="Ahmed A."/>
            <person name="van der Linden H."/>
            <person name="Goris M.G.A."/>
            <person name="Vinetz J.M."/>
            <person name="Sutton G.G."/>
            <person name="Nierman W.C."/>
            <person name="Fouts D.E."/>
        </authorList>
    </citation>
    <scope>NUCLEOTIDE SEQUENCE [LARGE SCALE GENOMIC DNA]</scope>
    <source>
        <strain evidence="2">L 60</strain>
    </source>
</reference>
<keyword evidence="1" id="KW-1133">Transmembrane helix</keyword>
<sequence length="45" mass="5223">MRSFDFKNSNSLINSLKFQFFSFFAQLVKILFLISTNALGSRKES</sequence>
<comment type="caution">
    <text evidence="2">The sequence shown here is derived from an EMBL/GenBank/DDBJ whole genome shotgun (WGS) entry which is preliminary data.</text>
</comment>
<evidence type="ECO:0000313" key="3">
    <source>
        <dbReference type="Proteomes" id="UP000018747"/>
    </source>
</evidence>
<keyword evidence="1" id="KW-0472">Membrane</keyword>
<gene>
    <name evidence="2" type="ORF">LEP1GSC062_3795</name>
</gene>
<proteinExistence type="predicted"/>